<dbReference type="AlphaFoldDB" id="A0A8H1LEH4"/>
<organism evidence="1 2">
    <name type="scientific">Streptomyces albus</name>
    <dbReference type="NCBI Taxonomy" id="1888"/>
    <lineage>
        <taxon>Bacteria</taxon>
        <taxon>Bacillati</taxon>
        <taxon>Actinomycetota</taxon>
        <taxon>Actinomycetes</taxon>
        <taxon>Kitasatosporales</taxon>
        <taxon>Streptomycetaceae</taxon>
        <taxon>Streptomyces</taxon>
    </lineage>
</organism>
<dbReference type="Proteomes" id="UP000298111">
    <property type="component" value="Unassembled WGS sequence"/>
</dbReference>
<accession>A0A8H1LEH4</accession>
<proteinExistence type="predicted"/>
<gene>
    <name evidence="1" type="ORF">D8771_12005</name>
</gene>
<evidence type="ECO:0000313" key="1">
    <source>
        <dbReference type="EMBL" id="TGG84586.1"/>
    </source>
</evidence>
<comment type="caution">
    <text evidence="1">The sequence shown here is derived from an EMBL/GenBank/DDBJ whole genome shotgun (WGS) entry which is preliminary data.</text>
</comment>
<sequence>MQRGLPSAKVLRLHQLSVPSGARHVAYARDDGWSSYGLALTFRVPERRLDGFLRAARVPKSALRQGYFLGDVATEQTGWKKRAGRSYVKGSSPGTRASAPRHDVTVDMTDRPREVTVYVTSVRG</sequence>
<evidence type="ECO:0000313" key="2">
    <source>
        <dbReference type="Proteomes" id="UP000298111"/>
    </source>
</evidence>
<reference evidence="1 2" key="1">
    <citation type="submission" date="2018-10" db="EMBL/GenBank/DDBJ databases">
        <title>Isolation of pseudouridimycin from Streptomyces albus DSM 40763.</title>
        <authorList>
            <person name="Rosenqvist P."/>
            <person name="Metsae-Ketelae M."/>
            <person name="Virta P."/>
        </authorList>
    </citation>
    <scope>NUCLEOTIDE SEQUENCE [LARGE SCALE GENOMIC DNA]</scope>
    <source>
        <strain evidence="1 2">DSM 40763</strain>
    </source>
</reference>
<name>A0A8H1LEH4_9ACTN</name>
<dbReference type="EMBL" id="RCIY01000046">
    <property type="protein sequence ID" value="TGG84586.1"/>
    <property type="molecule type" value="Genomic_DNA"/>
</dbReference>
<protein>
    <submittedName>
        <fullName evidence="1">Uncharacterized protein</fullName>
    </submittedName>
</protein>